<accession>A0A0J9BLI6</accession>
<organism evidence="1 2">
    <name type="scientific">[Clostridium] citroniae WAL-19142</name>
    <dbReference type="NCBI Taxonomy" id="742734"/>
    <lineage>
        <taxon>Bacteria</taxon>
        <taxon>Bacillati</taxon>
        <taxon>Bacillota</taxon>
        <taxon>Clostridia</taxon>
        <taxon>Lachnospirales</taxon>
        <taxon>Lachnospiraceae</taxon>
        <taxon>Enterocloster</taxon>
    </lineage>
</organism>
<sequence>MARKVDITEKLSFEGNPSLVIKGKAIEVNADAPTMLKVMNLMSSDDPGAQDIMDAYDMIFSGKSKTELEKLKLDFKDLIIVVQEAVQLISGVEEPAGGEQ</sequence>
<dbReference type="AlphaFoldDB" id="A0A0J9BLI6"/>
<dbReference type="EMBL" id="ADLK01000043">
    <property type="protein sequence ID" value="KMW13738.1"/>
    <property type="molecule type" value="Genomic_DNA"/>
</dbReference>
<reference evidence="1 2" key="1">
    <citation type="submission" date="2011-04" db="EMBL/GenBank/DDBJ databases">
        <title>The Genome Sequence of Clostridium citroniae WAL-19142.</title>
        <authorList>
            <consortium name="The Broad Institute Genome Sequencing Platform"/>
            <person name="Earl A."/>
            <person name="Ward D."/>
            <person name="Feldgarden M."/>
            <person name="Gevers D."/>
            <person name="Warren Y.A."/>
            <person name="Tyrrell K.L."/>
            <person name="Citron D.M."/>
            <person name="Goldstein E.J."/>
            <person name="Daigneault M."/>
            <person name="Allen-Vercoe E."/>
            <person name="Young S.K."/>
            <person name="Zeng Q."/>
            <person name="Gargeya S."/>
            <person name="Fitzgerald M."/>
            <person name="Haas B."/>
            <person name="Abouelleil A."/>
            <person name="Alvarado L."/>
            <person name="Arachchi H.M."/>
            <person name="Berlin A."/>
            <person name="Brown A."/>
            <person name="Chapman S.B."/>
            <person name="Chen Z."/>
            <person name="Dunbar C."/>
            <person name="Freedman E."/>
            <person name="Gearin G."/>
            <person name="Gellesch M."/>
            <person name="Goldberg J."/>
            <person name="Griggs A."/>
            <person name="Gujja S."/>
            <person name="Heilman E.R."/>
            <person name="Heiman D."/>
            <person name="Howarth C."/>
            <person name="Larson L."/>
            <person name="Lui A."/>
            <person name="MacDonald P.J."/>
            <person name="Mehta T."/>
            <person name="Montmayeur A."/>
            <person name="Murphy C."/>
            <person name="Neiman D."/>
            <person name="Pearson M."/>
            <person name="Priest M."/>
            <person name="Roberts A."/>
            <person name="Saif S."/>
            <person name="Shea T."/>
            <person name="Shenoy N."/>
            <person name="Sisk P."/>
            <person name="Stolte C."/>
            <person name="Sykes S."/>
            <person name="White J."/>
            <person name="Yandava C."/>
            <person name="Wortman J."/>
            <person name="Nusbaum C."/>
            <person name="Birren B."/>
        </authorList>
    </citation>
    <scope>NUCLEOTIDE SEQUENCE [LARGE SCALE GENOMIC DNA]</scope>
    <source>
        <strain evidence="1 2">WAL-19142</strain>
    </source>
</reference>
<proteinExistence type="predicted"/>
<evidence type="ECO:0000313" key="1">
    <source>
        <dbReference type="EMBL" id="KMW13738.1"/>
    </source>
</evidence>
<name>A0A0J9BLI6_9FIRM</name>
<dbReference type="OrthoDB" id="1910759at2"/>
<protein>
    <submittedName>
        <fullName evidence="1">Uncharacterized protein</fullName>
    </submittedName>
</protein>
<gene>
    <name evidence="1" type="ORF">HMPREF9470_05049</name>
</gene>
<comment type="caution">
    <text evidence="1">The sequence shown here is derived from an EMBL/GenBank/DDBJ whole genome shotgun (WGS) entry which is preliminary data.</text>
</comment>
<evidence type="ECO:0000313" key="2">
    <source>
        <dbReference type="Proteomes" id="UP000037392"/>
    </source>
</evidence>
<dbReference type="RefSeq" id="WP_048931008.1">
    <property type="nucleotide sequence ID" value="NZ_KQ235884.1"/>
</dbReference>
<dbReference type="PATRIC" id="fig|742734.4.peg.5404"/>
<dbReference type="Proteomes" id="UP000037392">
    <property type="component" value="Unassembled WGS sequence"/>
</dbReference>
<dbReference type="GeneID" id="93166810"/>